<proteinExistence type="predicted"/>
<keyword evidence="1" id="KW-1133">Transmembrane helix</keyword>
<protein>
    <submittedName>
        <fullName evidence="2">Uncharacterized protein</fullName>
    </submittedName>
</protein>
<feature type="transmembrane region" description="Helical" evidence="1">
    <location>
        <begin position="6"/>
        <end position="22"/>
    </location>
</feature>
<dbReference type="AlphaFoldDB" id="A0A2P2P0Y7"/>
<keyword evidence="1" id="KW-0812">Transmembrane</keyword>
<evidence type="ECO:0000313" key="2">
    <source>
        <dbReference type="EMBL" id="MBX48404.1"/>
    </source>
</evidence>
<accession>A0A2P2P0Y7</accession>
<keyword evidence="1" id="KW-0472">Membrane</keyword>
<name>A0A2P2P0Y7_RHIMU</name>
<sequence>MTRWRSFLLWLIAYLSLIFRFLKTSKPEMLNIKLRLLI</sequence>
<dbReference type="EMBL" id="GGEC01067920">
    <property type="protein sequence ID" value="MBX48404.1"/>
    <property type="molecule type" value="Transcribed_RNA"/>
</dbReference>
<organism evidence="2">
    <name type="scientific">Rhizophora mucronata</name>
    <name type="common">Asiatic mangrove</name>
    <dbReference type="NCBI Taxonomy" id="61149"/>
    <lineage>
        <taxon>Eukaryota</taxon>
        <taxon>Viridiplantae</taxon>
        <taxon>Streptophyta</taxon>
        <taxon>Embryophyta</taxon>
        <taxon>Tracheophyta</taxon>
        <taxon>Spermatophyta</taxon>
        <taxon>Magnoliopsida</taxon>
        <taxon>eudicotyledons</taxon>
        <taxon>Gunneridae</taxon>
        <taxon>Pentapetalae</taxon>
        <taxon>rosids</taxon>
        <taxon>fabids</taxon>
        <taxon>Malpighiales</taxon>
        <taxon>Rhizophoraceae</taxon>
        <taxon>Rhizophora</taxon>
    </lineage>
</organism>
<reference evidence="2" key="1">
    <citation type="submission" date="2018-02" db="EMBL/GenBank/DDBJ databases">
        <title>Rhizophora mucronata_Transcriptome.</title>
        <authorList>
            <person name="Meera S.P."/>
            <person name="Sreeshan A."/>
            <person name="Augustine A."/>
        </authorList>
    </citation>
    <scope>NUCLEOTIDE SEQUENCE</scope>
    <source>
        <tissue evidence="2">Leaf</tissue>
    </source>
</reference>
<evidence type="ECO:0000256" key="1">
    <source>
        <dbReference type="SAM" id="Phobius"/>
    </source>
</evidence>